<dbReference type="PANTHER" id="PTHR33337">
    <property type="entry name" value="GFA DOMAIN-CONTAINING PROTEIN"/>
    <property type="match status" value="1"/>
</dbReference>
<organism evidence="6 7">
    <name type="scientific">Paraphaeosphaeria minitans</name>
    <dbReference type="NCBI Taxonomy" id="565426"/>
    <lineage>
        <taxon>Eukaryota</taxon>
        <taxon>Fungi</taxon>
        <taxon>Dikarya</taxon>
        <taxon>Ascomycota</taxon>
        <taxon>Pezizomycotina</taxon>
        <taxon>Dothideomycetes</taxon>
        <taxon>Pleosporomycetidae</taxon>
        <taxon>Pleosporales</taxon>
        <taxon>Massarineae</taxon>
        <taxon>Didymosphaeriaceae</taxon>
        <taxon>Paraphaeosphaeria</taxon>
    </lineage>
</organism>
<dbReference type="EMBL" id="WJXW01000004">
    <property type="protein sequence ID" value="KAF9737599.1"/>
    <property type="molecule type" value="Genomic_DNA"/>
</dbReference>
<dbReference type="Proteomes" id="UP000756921">
    <property type="component" value="Unassembled WGS sequence"/>
</dbReference>
<sequence>MKKGGCLCGKIVYEFLGEPIKTMLCHCINCKRMTGSSYSTNISVRSTSLRFVGSPRQFLLKSGQGPIFTVSFCGTCSSTLWKESDAEGLKGFIMVQAGTLAQGLDRYPPDGKIFARERVKWMRPMEDVEQFEGTDVRL</sequence>
<dbReference type="InterPro" id="IPR006913">
    <property type="entry name" value="CENP-V/GFA"/>
</dbReference>
<keyword evidence="7" id="KW-1185">Reference proteome</keyword>
<keyword evidence="4" id="KW-0456">Lyase</keyword>
<evidence type="ECO:0000259" key="5">
    <source>
        <dbReference type="PROSITE" id="PS51891"/>
    </source>
</evidence>
<evidence type="ECO:0000256" key="2">
    <source>
        <dbReference type="ARBA" id="ARBA00022723"/>
    </source>
</evidence>
<keyword evidence="3" id="KW-0862">Zinc</keyword>
<dbReference type="SUPFAM" id="SSF51316">
    <property type="entry name" value="Mss4-like"/>
    <property type="match status" value="1"/>
</dbReference>
<dbReference type="InterPro" id="IPR011057">
    <property type="entry name" value="Mss4-like_sf"/>
</dbReference>
<gene>
    <name evidence="6" type="ORF">PMIN01_05378</name>
</gene>
<evidence type="ECO:0000256" key="3">
    <source>
        <dbReference type="ARBA" id="ARBA00022833"/>
    </source>
</evidence>
<dbReference type="Gene3D" id="3.90.1590.10">
    <property type="entry name" value="glutathione-dependent formaldehyde- activating enzyme (gfa)"/>
    <property type="match status" value="1"/>
</dbReference>
<protein>
    <recommendedName>
        <fullName evidence="5">CENP-V/GFA domain-containing protein</fullName>
    </recommendedName>
</protein>
<comment type="caution">
    <text evidence="6">The sequence shown here is derived from an EMBL/GenBank/DDBJ whole genome shotgun (WGS) entry which is preliminary data.</text>
</comment>
<dbReference type="GO" id="GO:0046872">
    <property type="term" value="F:metal ion binding"/>
    <property type="evidence" value="ECO:0007669"/>
    <property type="project" value="UniProtKB-KW"/>
</dbReference>
<evidence type="ECO:0000313" key="7">
    <source>
        <dbReference type="Proteomes" id="UP000756921"/>
    </source>
</evidence>
<dbReference type="GO" id="GO:0016846">
    <property type="term" value="F:carbon-sulfur lyase activity"/>
    <property type="evidence" value="ECO:0007669"/>
    <property type="project" value="InterPro"/>
</dbReference>
<dbReference type="PANTHER" id="PTHR33337:SF40">
    <property type="entry name" value="CENP-V_GFA DOMAIN-CONTAINING PROTEIN-RELATED"/>
    <property type="match status" value="1"/>
</dbReference>
<accession>A0A9P6GP10</accession>
<dbReference type="AlphaFoldDB" id="A0A9P6GP10"/>
<name>A0A9P6GP10_9PLEO</name>
<comment type="similarity">
    <text evidence="1">Belongs to the Gfa family.</text>
</comment>
<keyword evidence="2" id="KW-0479">Metal-binding</keyword>
<evidence type="ECO:0000256" key="4">
    <source>
        <dbReference type="ARBA" id="ARBA00023239"/>
    </source>
</evidence>
<dbReference type="OrthoDB" id="406544at2759"/>
<proteinExistence type="inferred from homology"/>
<feature type="domain" description="CENP-V/GFA" evidence="5">
    <location>
        <begin position="2"/>
        <end position="110"/>
    </location>
</feature>
<dbReference type="PROSITE" id="PS51891">
    <property type="entry name" value="CENP_V_GFA"/>
    <property type="match status" value="1"/>
</dbReference>
<evidence type="ECO:0000256" key="1">
    <source>
        <dbReference type="ARBA" id="ARBA00005495"/>
    </source>
</evidence>
<evidence type="ECO:0000313" key="6">
    <source>
        <dbReference type="EMBL" id="KAF9737599.1"/>
    </source>
</evidence>
<reference evidence="6" key="1">
    <citation type="journal article" date="2020" name="Mol. Plant Microbe Interact.">
        <title>Genome Sequence of the Biocontrol Agent Coniothyrium minitans strain Conio (IMI 134523).</title>
        <authorList>
            <person name="Patel D."/>
            <person name="Shittu T.A."/>
            <person name="Baroncelli R."/>
            <person name="Muthumeenakshi S."/>
            <person name="Osborne T.H."/>
            <person name="Janganan T.K."/>
            <person name="Sreenivasaprasad S."/>
        </authorList>
    </citation>
    <scope>NUCLEOTIDE SEQUENCE</scope>
    <source>
        <strain evidence="6">Conio</strain>
    </source>
</reference>
<dbReference type="Pfam" id="PF04828">
    <property type="entry name" value="GFA"/>
    <property type="match status" value="1"/>
</dbReference>